<name>K1XWH5_9BACT</name>
<accession>K1XWH5</accession>
<feature type="region of interest" description="Disordered" evidence="1">
    <location>
        <begin position="1"/>
        <end position="22"/>
    </location>
</feature>
<protein>
    <submittedName>
        <fullName evidence="2">Uncharacterized protein</fullName>
    </submittedName>
</protein>
<evidence type="ECO:0000256" key="1">
    <source>
        <dbReference type="SAM" id="MobiDB-lite"/>
    </source>
</evidence>
<comment type="caution">
    <text evidence="2">The sequence shown here is derived from an EMBL/GenBank/DDBJ whole genome shotgun (WGS) entry which is preliminary data.</text>
</comment>
<proteinExistence type="predicted"/>
<feature type="compositionally biased region" description="Basic and acidic residues" evidence="1">
    <location>
        <begin position="10"/>
        <end position="21"/>
    </location>
</feature>
<organism evidence="2">
    <name type="scientific">uncultured bacterium</name>
    <name type="common">gcode 4</name>
    <dbReference type="NCBI Taxonomy" id="1234023"/>
    <lineage>
        <taxon>Bacteria</taxon>
        <taxon>environmental samples</taxon>
    </lineage>
</organism>
<evidence type="ECO:0000313" key="2">
    <source>
        <dbReference type="EMBL" id="EKD24763.1"/>
    </source>
</evidence>
<gene>
    <name evidence="2" type="ORF">ACD_80C00164G0006</name>
</gene>
<reference evidence="2" key="1">
    <citation type="journal article" date="2012" name="Science">
        <title>Fermentation, hydrogen, and sulfur metabolism in multiple uncultivated bacterial phyla.</title>
        <authorList>
            <person name="Wrighton K.C."/>
            <person name="Thomas B.C."/>
            <person name="Sharon I."/>
            <person name="Miller C.S."/>
            <person name="Castelle C.J."/>
            <person name="VerBerkmoes N.C."/>
            <person name="Wilkins M.J."/>
            <person name="Hettich R.L."/>
            <person name="Lipton M.S."/>
            <person name="Williams K.H."/>
            <person name="Long P.E."/>
            <person name="Banfield J.F."/>
        </authorList>
    </citation>
    <scope>NUCLEOTIDE SEQUENCE [LARGE SCALE GENOMIC DNA]</scope>
</reference>
<sequence>MNEQTTTKTKLRELGHSKANEKATPGNFRAIVILDSISYHIGEDTPNRDIAAFYCAEYGNDMQLVQIFDDKGEPHIIGGILKKME</sequence>
<dbReference type="AlphaFoldDB" id="K1XWH5"/>
<dbReference type="EMBL" id="AMFJ01036171">
    <property type="protein sequence ID" value="EKD24763.1"/>
    <property type="molecule type" value="Genomic_DNA"/>
</dbReference>